<dbReference type="SUPFAM" id="SSF55874">
    <property type="entry name" value="ATPase domain of HSP90 chaperone/DNA topoisomerase II/histidine kinase"/>
    <property type="match status" value="1"/>
</dbReference>
<dbReference type="CDD" id="cd00082">
    <property type="entry name" value="HisKA"/>
    <property type="match status" value="1"/>
</dbReference>
<keyword evidence="3 12" id="KW-0597">Phosphoprotein</keyword>
<name>A0A1I3D2T7_9SPHI</name>
<feature type="domain" description="Response regulatory" evidence="15">
    <location>
        <begin position="1113"/>
        <end position="1228"/>
    </location>
</feature>
<reference evidence="16 17" key="1">
    <citation type="submission" date="2016-10" db="EMBL/GenBank/DDBJ databases">
        <authorList>
            <person name="de Groot N.N."/>
        </authorList>
    </citation>
    <scope>NUCLEOTIDE SEQUENCE [LARGE SCALE GENOMIC DNA]</scope>
    <source>
        <strain evidence="16 17">RK1</strain>
    </source>
</reference>
<dbReference type="InterPro" id="IPR011123">
    <property type="entry name" value="Y_Y_Y"/>
</dbReference>
<dbReference type="SUPFAM" id="SSF52172">
    <property type="entry name" value="CheY-like"/>
    <property type="match status" value="1"/>
</dbReference>
<dbReference type="GO" id="GO:0000155">
    <property type="term" value="F:phosphorelay sensor kinase activity"/>
    <property type="evidence" value="ECO:0007669"/>
    <property type="project" value="InterPro"/>
</dbReference>
<evidence type="ECO:0000256" key="2">
    <source>
        <dbReference type="ARBA" id="ARBA00012438"/>
    </source>
</evidence>
<dbReference type="PROSITE" id="PS50109">
    <property type="entry name" value="HIS_KIN"/>
    <property type="match status" value="1"/>
</dbReference>
<evidence type="ECO:0000256" key="9">
    <source>
        <dbReference type="ARBA" id="ARBA00023015"/>
    </source>
</evidence>
<evidence type="ECO:0000256" key="10">
    <source>
        <dbReference type="ARBA" id="ARBA00023125"/>
    </source>
</evidence>
<dbReference type="SUPFAM" id="SSF63829">
    <property type="entry name" value="Calcium-dependent phosphotriesterase"/>
    <property type="match status" value="2"/>
</dbReference>
<keyword evidence="4" id="KW-0808">Transferase</keyword>
<keyword evidence="17" id="KW-1185">Reference proteome</keyword>
<dbReference type="EMBL" id="FOQO01000001">
    <property type="protein sequence ID" value="SFH80976.1"/>
    <property type="molecule type" value="Genomic_DNA"/>
</dbReference>
<dbReference type="PANTHER" id="PTHR43547:SF2">
    <property type="entry name" value="HYBRID SIGNAL TRANSDUCTION HISTIDINE KINASE C"/>
    <property type="match status" value="1"/>
</dbReference>
<dbReference type="Gene3D" id="3.30.565.10">
    <property type="entry name" value="Histidine kinase-like ATPase, C-terminal domain"/>
    <property type="match status" value="1"/>
</dbReference>
<dbReference type="Gene3D" id="2.60.40.10">
    <property type="entry name" value="Immunoglobulins"/>
    <property type="match status" value="1"/>
</dbReference>
<keyword evidence="9" id="KW-0805">Transcription regulation</keyword>
<evidence type="ECO:0000256" key="11">
    <source>
        <dbReference type="ARBA" id="ARBA00023163"/>
    </source>
</evidence>
<dbReference type="Pfam" id="PF00512">
    <property type="entry name" value="HisKA"/>
    <property type="match status" value="1"/>
</dbReference>
<evidence type="ECO:0000256" key="12">
    <source>
        <dbReference type="PROSITE-ProRule" id="PRU00169"/>
    </source>
</evidence>
<evidence type="ECO:0000256" key="5">
    <source>
        <dbReference type="ARBA" id="ARBA00022741"/>
    </source>
</evidence>
<dbReference type="Pfam" id="PF12833">
    <property type="entry name" value="HTH_18"/>
    <property type="match status" value="1"/>
</dbReference>
<dbReference type="OrthoDB" id="9809670at2"/>
<dbReference type="SMART" id="SM00448">
    <property type="entry name" value="REC"/>
    <property type="match status" value="1"/>
</dbReference>
<evidence type="ECO:0000256" key="3">
    <source>
        <dbReference type="ARBA" id="ARBA00022553"/>
    </source>
</evidence>
<dbReference type="InterPro" id="IPR018062">
    <property type="entry name" value="HTH_AraC-typ_CS"/>
</dbReference>
<dbReference type="GO" id="GO:0043565">
    <property type="term" value="F:sequence-specific DNA binding"/>
    <property type="evidence" value="ECO:0007669"/>
    <property type="project" value="InterPro"/>
</dbReference>
<dbReference type="Gene3D" id="1.10.10.60">
    <property type="entry name" value="Homeodomain-like"/>
    <property type="match status" value="2"/>
</dbReference>
<evidence type="ECO:0000256" key="8">
    <source>
        <dbReference type="ARBA" id="ARBA00023012"/>
    </source>
</evidence>
<dbReference type="FunFam" id="3.30.565.10:FF:000037">
    <property type="entry name" value="Hybrid sensor histidine kinase/response regulator"/>
    <property type="match status" value="1"/>
</dbReference>
<dbReference type="PROSITE" id="PS50110">
    <property type="entry name" value="RESPONSE_REGULATORY"/>
    <property type="match status" value="1"/>
</dbReference>
<keyword evidence="8" id="KW-0902">Two-component regulatory system</keyword>
<dbReference type="InterPro" id="IPR009057">
    <property type="entry name" value="Homeodomain-like_sf"/>
</dbReference>
<feature type="modified residue" description="4-aspartylphosphate" evidence="12">
    <location>
        <position position="1161"/>
    </location>
</feature>
<evidence type="ECO:0000256" key="4">
    <source>
        <dbReference type="ARBA" id="ARBA00022679"/>
    </source>
</evidence>
<dbReference type="SMART" id="SM00388">
    <property type="entry name" value="HisKA"/>
    <property type="match status" value="1"/>
</dbReference>
<feature type="domain" description="Histidine kinase" evidence="14">
    <location>
        <begin position="855"/>
        <end position="1076"/>
    </location>
</feature>
<keyword evidence="6 16" id="KW-0418">Kinase</keyword>
<evidence type="ECO:0000256" key="6">
    <source>
        <dbReference type="ARBA" id="ARBA00022777"/>
    </source>
</evidence>
<dbReference type="Pfam" id="PF07494">
    <property type="entry name" value="Reg_prop"/>
    <property type="match status" value="5"/>
</dbReference>
<dbReference type="InterPro" id="IPR015943">
    <property type="entry name" value="WD40/YVTN_repeat-like_dom_sf"/>
</dbReference>
<dbReference type="GO" id="GO:0005524">
    <property type="term" value="F:ATP binding"/>
    <property type="evidence" value="ECO:0007669"/>
    <property type="project" value="UniProtKB-KW"/>
</dbReference>
<dbReference type="InterPro" id="IPR036097">
    <property type="entry name" value="HisK_dim/P_sf"/>
</dbReference>
<evidence type="ECO:0000256" key="7">
    <source>
        <dbReference type="ARBA" id="ARBA00022840"/>
    </source>
</evidence>
<dbReference type="Gene3D" id="1.10.287.130">
    <property type="match status" value="1"/>
</dbReference>
<dbReference type="InterPro" id="IPR011110">
    <property type="entry name" value="Reg_prop"/>
</dbReference>
<dbReference type="InterPro" id="IPR004358">
    <property type="entry name" value="Sig_transdc_His_kin-like_C"/>
</dbReference>
<dbReference type="InterPro" id="IPR036890">
    <property type="entry name" value="HATPase_C_sf"/>
</dbReference>
<dbReference type="SUPFAM" id="SSF47384">
    <property type="entry name" value="Homodimeric domain of signal transducing histidine kinase"/>
    <property type="match status" value="1"/>
</dbReference>
<evidence type="ECO:0000313" key="17">
    <source>
        <dbReference type="Proteomes" id="UP000198670"/>
    </source>
</evidence>
<dbReference type="InterPro" id="IPR005467">
    <property type="entry name" value="His_kinase_dom"/>
</dbReference>
<dbReference type="GO" id="GO:0003700">
    <property type="term" value="F:DNA-binding transcription factor activity"/>
    <property type="evidence" value="ECO:0007669"/>
    <property type="project" value="InterPro"/>
</dbReference>
<protein>
    <recommendedName>
        <fullName evidence="2">histidine kinase</fullName>
        <ecNumber evidence="2">2.7.13.3</ecNumber>
    </recommendedName>
</protein>
<dbReference type="Proteomes" id="UP000198670">
    <property type="component" value="Unassembled WGS sequence"/>
</dbReference>
<dbReference type="Pfam" id="PF07495">
    <property type="entry name" value="Y_Y_Y"/>
    <property type="match status" value="1"/>
</dbReference>
<evidence type="ECO:0000256" key="1">
    <source>
        <dbReference type="ARBA" id="ARBA00000085"/>
    </source>
</evidence>
<proteinExistence type="predicted"/>
<dbReference type="FunFam" id="2.60.40.10:FF:000791">
    <property type="entry name" value="Two-component system sensor histidine kinase/response regulator"/>
    <property type="match status" value="1"/>
</dbReference>
<keyword evidence="11" id="KW-0804">Transcription</keyword>
<dbReference type="Gene3D" id="3.40.50.2300">
    <property type="match status" value="1"/>
</dbReference>
<dbReference type="PRINTS" id="PR00344">
    <property type="entry name" value="BCTRLSENSOR"/>
</dbReference>
<accession>A0A1I3D2T7</accession>
<dbReference type="InterPro" id="IPR013783">
    <property type="entry name" value="Ig-like_fold"/>
</dbReference>
<dbReference type="InterPro" id="IPR001789">
    <property type="entry name" value="Sig_transdc_resp-reg_receiver"/>
</dbReference>
<dbReference type="InterPro" id="IPR003661">
    <property type="entry name" value="HisK_dim/P_dom"/>
</dbReference>
<gene>
    <name evidence="16" type="ORF">SAMN05444682_101291</name>
</gene>
<dbReference type="Pfam" id="PF00072">
    <property type="entry name" value="Response_reg"/>
    <property type="match status" value="1"/>
</dbReference>
<dbReference type="Pfam" id="PF02518">
    <property type="entry name" value="HATPase_c"/>
    <property type="match status" value="1"/>
</dbReference>
<dbReference type="SMART" id="SM00342">
    <property type="entry name" value="HTH_ARAC"/>
    <property type="match status" value="1"/>
</dbReference>
<dbReference type="SUPFAM" id="SSF46689">
    <property type="entry name" value="Homeodomain-like"/>
    <property type="match status" value="1"/>
</dbReference>
<keyword evidence="7" id="KW-0067">ATP-binding</keyword>
<dbReference type="InterPro" id="IPR018060">
    <property type="entry name" value="HTH_AraC"/>
</dbReference>
<keyword evidence="10" id="KW-0238">DNA-binding</keyword>
<dbReference type="STRING" id="1477437.SAMN05444682_101291"/>
<feature type="domain" description="HTH araC/xylS-type" evidence="13">
    <location>
        <begin position="1260"/>
        <end position="1359"/>
    </location>
</feature>
<evidence type="ECO:0000259" key="14">
    <source>
        <dbReference type="PROSITE" id="PS50109"/>
    </source>
</evidence>
<dbReference type="InterPro" id="IPR003594">
    <property type="entry name" value="HATPase_dom"/>
</dbReference>
<dbReference type="SMART" id="SM00387">
    <property type="entry name" value="HATPase_c"/>
    <property type="match status" value="1"/>
</dbReference>
<organism evidence="16 17">
    <name type="scientific">Parapedobacter indicus</name>
    <dbReference type="NCBI Taxonomy" id="1477437"/>
    <lineage>
        <taxon>Bacteria</taxon>
        <taxon>Pseudomonadati</taxon>
        <taxon>Bacteroidota</taxon>
        <taxon>Sphingobacteriia</taxon>
        <taxon>Sphingobacteriales</taxon>
        <taxon>Sphingobacteriaceae</taxon>
        <taxon>Parapedobacter</taxon>
    </lineage>
</organism>
<dbReference type="InterPro" id="IPR011006">
    <property type="entry name" value="CheY-like_superfamily"/>
</dbReference>
<dbReference type="PANTHER" id="PTHR43547">
    <property type="entry name" value="TWO-COMPONENT HISTIDINE KINASE"/>
    <property type="match status" value="1"/>
</dbReference>
<keyword evidence="5" id="KW-0547">Nucleotide-binding</keyword>
<evidence type="ECO:0000259" key="13">
    <source>
        <dbReference type="PROSITE" id="PS01124"/>
    </source>
</evidence>
<evidence type="ECO:0000259" key="15">
    <source>
        <dbReference type="PROSITE" id="PS50110"/>
    </source>
</evidence>
<evidence type="ECO:0000313" key="16">
    <source>
        <dbReference type="EMBL" id="SFH80976.1"/>
    </source>
</evidence>
<sequence length="1366" mass="153014">MNLRSWYSIALSITRIAKLLLASMSISGVYAQSELVSSLAIEQGLVNNEVTSLWQDRYGFLWMGTRGGLNRYDGYAFKLIRNHPKSGNNFTSQYIEVIHEGENGNLWVGTKTTGLNRYSLLRDTIYHQIPPDSLQINIQNIQALHETNGHLYIGASSGLFCYELATDTYSPVTRKRNVLSLLSYGNGLWVGTDQGLFSYEFADGKFKQVVWDLGSSAQVTSIARDPVSGLLYLGTWRMGVLVLDPATGRIVRQYRHEPGNEYSLSNNNAYRVFIDAARNVWIGTWGGGLNRLDIERQSLQRYRLDPVGDGISQRCIVLSIIQDRSGILWVGTDGGGIYKIDPGRKRFNNIQFASYTDASTIDTYVQSIFMNEDGLWVGTRASGAYLFSDHGDFRKVPSAAGVNSVRGFFEHGRDLWMFTNRGIVIIKGKPDKGNHLLVTPNRGTPEGLSGPKINAITRDRQGTIWVGTQESGLNKVIGFTNSGSPRFRRYFAQPGKDGALQNERISCMLSDSKGRLWMGTYNGLHLYDHERDRFTVYRQQNNLPACLTNNTVLCITEDQRGGIWIGTQHGFNKLTEDKHGKYAFENHFAQNGFPNDYIHAIQPDRHDNIWMSTNNGIVKYDTKNSEFQHFDTRDGLISNVFSENSSFLSNRGEIYFGSIKGITSFFPDSIAMNKRVPQVYITGLAVNNEDVTVGDTIAGRVVLSNAPFATSTITLSYKQNIVTLKFAALDYHAPDKNQYAYKLSGFDQDWVYAGDQRQVTYTNLPPGNYRFTVMASNSDKVWNEEGTSMAIKILPPPWKTWWAYSVYVALLIAFLWLSRHIGISRIKLRNNLEIANLNYQREHEVAQVRSKLFTNVSHEFRTPLTLMMGPLSELSAASQLDGGTKSTLSRVLNQAKRLLHLVNQLLAFQKAEASSLALHVNTHDLTSIAKYVADSFSDEAERRNIQFSVDCPTQICFSFDKEKIEIILYNLLSNAFKFTPDGGRITLSASLANATTDEASCEIRVADSGTGIREEDHQRIFERYYQAEKEHADKTVGTGIGLAFARELVGMHGGRITVDSLPGMGSTFYISLPAAGVDSVFLADNPVDLIVASDTDSNKDGRKADTSTKDLPVVLIVEDNSEIRDYLASLVGASYNVIQAADGQHGLEIAFGTIPDLIISDIMMPSRDGFSLCQQLRDDQRTSHIPIVLLTARSDDDACIEGISKGADVYLTKPFNPQVLKSYVKNLIALRQQLREQFARHINLEQDQTELGTFEEDFIKRIVSYTEEHLASPDFNTDVLAEVANMSRSTFYRKLKAITGLSGSEFIKLIRLKRSAALLKSGKFNITQAAYETGFNDLKHFRRSFQQQFGLTPSDYLKQHKMTVDL</sequence>
<dbReference type="RefSeq" id="WP_090623100.1">
    <property type="nucleotide sequence ID" value="NZ_FOQO01000001.1"/>
</dbReference>
<dbReference type="Gene3D" id="2.130.10.10">
    <property type="entry name" value="YVTN repeat-like/Quinoprotein amine dehydrogenase"/>
    <property type="match status" value="2"/>
</dbReference>
<dbReference type="PROSITE" id="PS00041">
    <property type="entry name" value="HTH_ARAC_FAMILY_1"/>
    <property type="match status" value="1"/>
</dbReference>
<comment type="catalytic activity">
    <reaction evidence="1">
        <text>ATP + protein L-histidine = ADP + protein N-phospho-L-histidine.</text>
        <dbReference type="EC" id="2.7.13.3"/>
    </reaction>
</comment>
<dbReference type="EC" id="2.7.13.3" evidence="2"/>
<dbReference type="PROSITE" id="PS01124">
    <property type="entry name" value="HTH_ARAC_FAMILY_2"/>
    <property type="match status" value="1"/>
</dbReference>